<protein>
    <submittedName>
        <fullName evidence="4">M23 family metallopeptidase</fullName>
    </submittedName>
</protein>
<accession>A0AAE9XTN3</accession>
<dbReference type="PANTHER" id="PTHR21666">
    <property type="entry name" value="PEPTIDASE-RELATED"/>
    <property type="match status" value="1"/>
</dbReference>
<evidence type="ECO:0000313" key="4">
    <source>
        <dbReference type="EMBL" id="WCL54636.1"/>
    </source>
</evidence>
<dbReference type="CDD" id="cd12797">
    <property type="entry name" value="M23_peptidase"/>
    <property type="match status" value="1"/>
</dbReference>
<gene>
    <name evidence="4" type="ORF">PH603_02540</name>
</gene>
<evidence type="ECO:0000313" key="5">
    <source>
        <dbReference type="Proteomes" id="UP001217500"/>
    </source>
</evidence>
<feature type="chain" id="PRO_5042185248" evidence="2">
    <location>
        <begin position="26"/>
        <end position="351"/>
    </location>
</feature>
<dbReference type="Pfam" id="PF01551">
    <property type="entry name" value="Peptidase_M23"/>
    <property type="match status" value="1"/>
</dbReference>
<feature type="signal peptide" evidence="2">
    <location>
        <begin position="1"/>
        <end position="25"/>
    </location>
</feature>
<dbReference type="InterPro" id="IPR016047">
    <property type="entry name" value="M23ase_b-sheet_dom"/>
</dbReference>
<dbReference type="RefSeq" id="WP_289504355.1">
    <property type="nucleotide sequence ID" value="NZ_CP116805.1"/>
</dbReference>
<organism evidence="4 5">
    <name type="scientific">Gimibacter soli</name>
    <dbReference type="NCBI Taxonomy" id="3024400"/>
    <lineage>
        <taxon>Bacteria</taxon>
        <taxon>Pseudomonadati</taxon>
        <taxon>Pseudomonadota</taxon>
        <taxon>Alphaproteobacteria</taxon>
        <taxon>Kordiimonadales</taxon>
        <taxon>Temperatibacteraceae</taxon>
        <taxon>Gimibacter</taxon>
    </lineage>
</organism>
<dbReference type="GO" id="GO:0004222">
    <property type="term" value="F:metalloendopeptidase activity"/>
    <property type="evidence" value="ECO:0007669"/>
    <property type="project" value="TreeGrafter"/>
</dbReference>
<keyword evidence="5" id="KW-1185">Reference proteome</keyword>
<evidence type="ECO:0000256" key="2">
    <source>
        <dbReference type="SAM" id="SignalP"/>
    </source>
</evidence>
<dbReference type="Gene3D" id="2.70.70.10">
    <property type="entry name" value="Glucose Permease (Domain IIA)"/>
    <property type="match status" value="1"/>
</dbReference>
<proteinExistence type="predicted"/>
<dbReference type="SUPFAM" id="SSF51261">
    <property type="entry name" value="Duplicated hybrid motif"/>
    <property type="match status" value="1"/>
</dbReference>
<evidence type="ECO:0000259" key="3">
    <source>
        <dbReference type="Pfam" id="PF01551"/>
    </source>
</evidence>
<dbReference type="InterPro" id="IPR011055">
    <property type="entry name" value="Dup_hybrid_motif"/>
</dbReference>
<dbReference type="KEGG" id="gso:PH603_02540"/>
<dbReference type="InterPro" id="IPR050570">
    <property type="entry name" value="Cell_wall_metabolism_enzyme"/>
</dbReference>
<sequence length="351" mass="38292">MKGAVLRSSLIALLLALGSGPDAGAALFGSRKPQLDFPLDCTLGKDCWITRYMDRGLGSTVSDHACRRRSEDGHNGTDIAVSSFTRLRAGVGVLAVADATVERVRDAMPDRKVTADERDDIAGRECGNGLVLDLGRDWQVQYCHLREGSLRVKPGDKVKAGDFLGEMGVSGLTEYPHLHITVRHMGVIVDPFGGGAMENGCDRRGPKPQLWRQPITEPSIVLLPPTFSAKPHTRASLWEPTAAELGTDAPALILNGRAFHARVGDTWDIRLIDPKGGVVMENRTKIEQDRQLQWRYAGVRRPPNGWMPGLWRGEVMVTRDGYPPSRSSITIVIQDRPMASLSAPQPAPPAD</sequence>
<reference evidence="4" key="1">
    <citation type="submission" date="2023-01" db="EMBL/GenBank/DDBJ databases">
        <title>The genome sequence of Kordiimonadaceae bacterium 6D33.</title>
        <authorList>
            <person name="Liu Y."/>
        </authorList>
    </citation>
    <scope>NUCLEOTIDE SEQUENCE</scope>
    <source>
        <strain evidence="4">6D33</strain>
    </source>
</reference>
<dbReference type="Proteomes" id="UP001217500">
    <property type="component" value="Chromosome"/>
</dbReference>
<dbReference type="AlphaFoldDB" id="A0AAE9XTN3"/>
<feature type="domain" description="M23ase beta-sheet core" evidence="3">
    <location>
        <begin position="73"/>
        <end position="191"/>
    </location>
</feature>
<dbReference type="PANTHER" id="PTHR21666:SF289">
    <property type="entry name" value="L-ALA--D-GLU ENDOPEPTIDASE"/>
    <property type="match status" value="1"/>
</dbReference>
<dbReference type="EMBL" id="CP116805">
    <property type="protein sequence ID" value="WCL54636.1"/>
    <property type="molecule type" value="Genomic_DNA"/>
</dbReference>
<name>A0AAE9XTN3_9PROT</name>
<evidence type="ECO:0000256" key="1">
    <source>
        <dbReference type="ARBA" id="ARBA00022729"/>
    </source>
</evidence>
<keyword evidence="1 2" id="KW-0732">Signal</keyword>